<name>A0ABT8WR24_9FLAO</name>
<accession>A0ABT8WR24</accession>
<comment type="caution">
    <text evidence="1">The sequence shown here is derived from an EMBL/GenBank/DDBJ whole genome shotgun (WGS) entry which is preliminary data.</text>
</comment>
<dbReference type="RefSeq" id="WP_303302810.1">
    <property type="nucleotide sequence ID" value="NZ_BAABDA010000050.1"/>
</dbReference>
<evidence type="ECO:0000313" key="1">
    <source>
        <dbReference type="EMBL" id="MDO5975601.1"/>
    </source>
</evidence>
<dbReference type="Gene3D" id="3.40.50.11710">
    <property type="entry name" value="Cyclodipeptide synthase"/>
    <property type="match status" value="1"/>
</dbReference>
<dbReference type="Proteomes" id="UP001176806">
    <property type="component" value="Unassembled WGS sequence"/>
</dbReference>
<keyword evidence="2" id="KW-1185">Reference proteome</keyword>
<evidence type="ECO:0008006" key="3">
    <source>
        <dbReference type="Google" id="ProtNLM"/>
    </source>
</evidence>
<gene>
    <name evidence="1" type="ORF">Q4Q40_15515</name>
</gene>
<dbReference type="EMBL" id="JAUOEL010000005">
    <property type="protein sequence ID" value="MDO5975601.1"/>
    <property type="molecule type" value="Genomic_DNA"/>
</dbReference>
<evidence type="ECO:0000313" key="2">
    <source>
        <dbReference type="Proteomes" id="UP001176806"/>
    </source>
</evidence>
<dbReference type="InterPro" id="IPR038622">
    <property type="entry name" value="CDPS_sf"/>
</dbReference>
<proteinExistence type="predicted"/>
<protein>
    <recommendedName>
        <fullName evidence="3">Cyclodipeptide synthase</fullName>
    </recommendedName>
</protein>
<sequence length="232" mass="27135">MKKYKARVSKHILDSHEGYTCLYGISIGNPNQSDEKLKATIDFINDNFSECIIGLSDTLQIPNHIANGLTREEAREKSIINRNMWIDRNEHIIKKLKIKYTIQLWDETMSLPCKHGDLFDLFNKMYEKDLRFKCVIDSDVKQFVDRNPSLIGKEYLSREFLFTELDGYSRVGQTGKYIKIYPSSPLKSFSTIQDGKFDWAMYGMNNIRSSRIYFDRVAQNNNQSCYKHKIAL</sequence>
<reference evidence="1" key="1">
    <citation type="submission" date="2023-07" db="EMBL/GenBank/DDBJ databases">
        <title>Two novel species in the genus Flavivirga.</title>
        <authorList>
            <person name="Kwon K."/>
        </authorList>
    </citation>
    <scope>NUCLEOTIDE SEQUENCE</scope>
    <source>
        <strain evidence="1">KACC 14158</strain>
    </source>
</reference>
<organism evidence="1 2">
    <name type="scientific">Flavivirga jejuensis</name>
    <dbReference type="NCBI Taxonomy" id="870487"/>
    <lineage>
        <taxon>Bacteria</taxon>
        <taxon>Pseudomonadati</taxon>
        <taxon>Bacteroidota</taxon>
        <taxon>Flavobacteriia</taxon>
        <taxon>Flavobacteriales</taxon>
        <taxon>Flavobacteriaceae</taxon>
        <taxon>Flavivirga</taxon>
    </lineage>
</organism>